<reference evidence="1 2" key="1">
    <citation type="submission" date="2019-04" db="EMBL/GenBank/DDBJ databases">
        <title>Draft genome of the big-headed turtle Platysternon megacephalum.</title>
        <authorList>
            <person name="Gong S."/>
        </authorList>
    </citation>
    <scope>NUCLEOTIDE SEQUENCE [LARGE SCALE GENOMIC DNA]</scope>
    <source>
        <strain evidence="1">DO16091913</strain>
        <tissue evidence="1">Muscle</tissue>
    </source>
</reference>
<sequence length="128" mass="14106">MQSSYAAAGAVQSQGQLWPLLLETQLNIWFWDKGPLQPEACGWGTGPTQECFRVPPPPEASPWKLQTLPRQGRRFNPGQGLLCHSSSCKMQWEMSPAAPCLPAKASPTHYFNTDHSQASHSPASCDRD</sequence>
<organism evidence="1 2">
    <name type="scientific">Platysternon megacephalum</name>
    <name type="common">big-headed turtle</name>
    <dbReference type="NCBI Taxonomy" id="55544"/>
    <lineage>
        <taxon>Eukaryota</taxon>
        <taxon>Metazoa</taxon>
        <taxon>Chordata</taxon>
        <taxon>Craniata</taxon>
        <taxon>Vertebrata</taxon>
        <taxon>Euteleostomi</taxon>
        <taxon>Archelosauria</taxon>
        <taxon>Testudinata</taxon>
        <taxon>Testudines</taxon>
        <taxon>Cryptodira</taxon>
        <taxon>Durocryptodira</taxon>
        <taxon>Testudinoidea</taxon>
        <taxon>Platysternidae</taxon>
        <taxon>Platysternon</taxon>
    </lineage>
</organism>
<gene>
    <name evidence="1" type="ORF">DR999_PMT02468</name>
</gene>
<evidence type="ECO:0000313" key="1">
    <source>
        <dbReference type="EMBL" id="TFK14032.1"/>
    </source>
</evidence>
<accession>A0A4D9F3J2</accession>
<keyword evidence="2" id="KW-1185">Reference proteome</keyword>
<name>A0A4D9F3J2_9SAUR</name>
<reference evidence="1 2" key="2">
    <citation type="submission" date="2019-04" db="EMBL/GenBank/DDBJ databases">
        <title>The genome sequence of big-headed turtle.</title>
        <authorList>
            <person name="Gong S."/>
        </authorList>
    </citation>
    <scope>NUCLEOTIDE SEQUENCE [LARGE SCALE GENOMIC DNA]</scope>
    <source>
        <strain evidence="1">DO16091913</strain>
        <tissue evidence="1">Muscle</tissue>
    </source>
</reference>
<proteinExistence type="predicted"/>
<dbReference type="EMBL" id="QXTE01000013">
    <property type="protein sequence ID" value="TFK14032.1"/>
    <property type="molecule type" value="Genomic_DNA"/>
</dbReference>
<protein>
    <submittedName>
        <fullName evidence="1">Period circadian protein-like protein 3</fullName>
    </submittedName>
</protein>
<dbReference type="Proteomes" id="UP000297703">
    <property type="component" value="Unassembled WGS sequence"/>
</dbReference>
<evidence type="ECO:0000313" key="2">
    <source>
        <dbReference type="Proteomes" id="UP000297703"/>
    </source>
</evidence>
<comment type="caution">
    <text evidence="1">The sequence shown here is derived from an EMBL/GenBank/DDBJ whole genome shotgun (WGS) entry which is preliminary data.</text>
</comment>
<dbReference type="AlphaFoldDB" id="A0A4D9F3J2"/>